<protein>
    <recommendedName>
        <fullName evidence="2">OTU domain-containing protein</fullName>
    </recommendedName>
</protein>
<dbReference type="Gene3D" id="3.90.70.80">
    <property type="match status" value="1"/>
</dbReference>
<sequence>MRPIRLPEPPSPTIGVPEIFEGGAYSVIRRAVIIGNGYPGSENQSIGLVRALGLYDKHVLYRVTRPRGGINEWLLWLPVSLHQKLDYLIQLIQIYSRGRNYVPLPLEHGGGSVGLASVLEADVKQIVTMARQTFEKDGPLLVVASGRDTISVASSIRRLASENVFVIQIQHPRSQLNRFDLVITPRHDFYPLTPQAQEQVPQFLHRWITPREPPDRHVILTLGALHQIDSATLRSTAAAWHDEFAPLPKPLLVVNIGWPTSHCRYGADLAKQLTAYLLNILSSCGTVRISFSSRTPEKVSKIIVKEFADNPKVYIWGGQEPNPHMGHLAWADAFVVTADSVSLISEACSTGKPVYVMGPERCKWKLSDFHKSLRERGVVRPFRGSEDIAESWSYPPLSDTAEAASQVREALAERGWRILAGSPNLLSSFLCSLGAFGNFSGYNISSNLRVLLFKVRGLGLMRLVRGMQRLFRDVVNVLGWKKSFSQGIGVTVPKARTRDKPMIRLSSKAMTRILVQRGSTGSSSLNLSRSSSLPGPSVFFTHQVPSAAKDGEVNEEVSELVASDERLECSRSSENKGVKDDPLVEYLRNDRNETSSDAIAEAEKVNTLAALGSCDMMDNSGEKVASETEVSSGEPSPIGSRSSHPPPPPAPPPKPSSENLNSRRFASGSSNPVRAGSSRRAVAWPIVSTRTSPSESRPSSPRSHSENEGYNSADEQSPCFVSSYGDAERERQFEIDIRLAIGLEVKRMLEDGNCLFGAVADQVYGDFEAYHLIRQMCIDYMERERDHFSQFITEGFTSYCKRKRIDKVYGNVEIQALSEMYNRPIHIYSYSIEPINIFHGSYNTDTPPIRLSYHHGNHYNSLVDPRRLTIGAGLGFSCLQGTNVDKDQVKDAIKAQQDQQIDNALLAEGRFYSDLELTEKEIE</sequence>
<proteinExistence type="predicted"/>
<dbReference type="SUPFAM" id="SSF53756">
    <property type="entry name" value="UDP-Glycosyltransferase/glycogen phosphorylase"/>
    <property type="match status" value="1"/>
</dbReference>
<dbReference type="CDD" id="cd22796">
    <property type="entry name" value="OTU_plant_OTU6-like"/>
    <property type="match status" value="1"/>
</dbReference>
<dbReference type="PROSITE" id="PS50802">
    <property type="entry name" value="OTU"/>
    <property type="match status" value="1"/>
</dbReference>
<keyword evidence="4" id="KW-1185">Reference proteome</keyword>
<dbReference type="Proteomes" id="UP001358586">
    <property type="component" value="Chromosome 7"/>
</dbReference>
<dbReference type="PANTHER" id="PTHR33986">
    <property type="entry name" value="OS02G0535700 PROTEIN"/>
    <property type="match status" value="1"/>
</dbReference>
<evidence type="ECO:0000313" key="4">
    <source>
        <dbReference type="Proteomes" id="UP001358586"/>
    </source>
</evidence>
<comment type="caution">
    <text evidence="3">The sequence shown here is derived from an EMBL/GenBank/DDBJ whole genome shotgun (WGS) entry which is preliminary data.</text>
</comment>
<reference evidence="3 4" key="1">
    <citation type="submission" date="2023-03" db="EMBL/GenBank/DDBJ databases">
        <title>WGS of Gossypium arboreum.</title>
        <authorList>
            <person name="Yu D."/>
        </authorList>
    </citation>
    <scope>NUCLEOTIDE SEQUENCE [LARGE SCALE GENOMIC DNA]</scope>
    <source>
        <tissue evidence="3">Leaf</tissue>
    </source>
</reference>
<dbReference type="Pfam" id="PF06258">
    <property type="entry name" value="Mito_fiss_Elm1"/>
    <property type="match status" value="1"/>
</dbReference>
<evidence type="ECO:0000313" key="3">
    <source>
        <dbReference type="EMBL" id="KAK5818494.1"/>
    </source>
</evidence>
<name>A0ABR0PB34_GOSAR</name>
<dbReference type="Pfam" id="PF02338">
    <property type="entry name" value="OTU"/>
    <property type="match status" value="1"/>
</dbReference>
<feature type="region of interest" description="Disordered" evidence="1">
    <location>
        <begin position="616"/>
        <end position="720"/>
    </location>
</feature>
<evidence type="ECO:0000259" key="2">
    <source>
        <dbReference type="PROSITE" id="PS50802"/>
    </source>
</evidence>
<dbReference type="EMBL" id="JARKNE010000007">
    <property type="protein sequence ID" value="KAK5818494.1"/>
    <property type="molecule type" value="Genomic_DNA"/>
</dbReference>
<evidence type="ECO:0000256" key="1">
    <source>
        <dbReference type="SAM" id="MobiDB-lite"/>
    </source>
</evidence>
<feature type="compositionally biased region" description="Polar residues" evidence="1">
    <location>
        <begin position="658"/>
        <end position="672"/>
    </location>
</feature>
<organism evidence="3 4">
    <name type="scientific">Gossypium arboreum</name>
    <name type="common">Tree cotton</name>
    <name type="synonym">Gossypium nanking</name>
    <dbReference type="NCBI Taxonomy" id="29729"/>
    <lineage>
        <taxon>Eukaryota</taxon>
        <taxon>Viridiplantae</taxon>
        <taxon>Streptophyta</taxon>
        <taxon>Embryophyta</taxon>
        <taxon>Tracheophyta</taxon>
        <taxon>Spermatophyta</taxon>
        <taxon>Magnoliopsida</taxon>
        <taxon>eudicotyledons</taxon>
        <taxon>Gunneridae</taxon>
        <taxon>Pentapetalae</taxon>
        <taxon>rosids</taxon>
        <taxon>malvids</taxon>
        <taxon>Malvales</taxon>
        <taxon>Malvaceae</taxon>
        <taxon>Malvoideae</taxon>
        <taxon>Gossypium</taxon>
    </lineage>
</organism>
<feature type="region of interest" description="Disordered" evidence="1">
    <location>
        <begin position="564"/>
        <end position="584"/>
    </location>
</feature>
<dbReference type="SUPFAM" id="SSF54001">
    <property type="entry name" value="Cysteine proteinases"/>
    <property type="match status" value="1"/>
</dbReference>
<dbReference type="InterPro" id="IPR003323">
    <property type="entry name" value="OTU_dom"/>
</dbReference>
<accession>A0ABR0PB34</accession>
<dbReference type="PANTHER" id="PTHR33986:SF2">
    <property type="entry name" value="MITOCHONDRIAL FISSION PROTEIN ELM1"/>
    <property type="match status" value="1"/>
</dbReference>
<feature type="domain" description="OTU" evidence="2">
    <location>
        <begin position="743"/>
        <end position="865"/>
    </location>
</feature>
<dbReference type="InterPro" id="IPR038765">
    <property type="entry name" value="Papain-like_cys_pep_sf"/>
</dbReference>
<feature type="compositionally biased region" description="Pro residues" evidence="1">
    <location>
        <begin position="644"/>
        <end position="655"/>
    </location>
</feature>
<feature type="compositionally biased region" description="Low complexity" evidence="1">
    <location>
        <begin position="688"/>
        <end position="702"/>
    </location>
</feature>
<gene>
    <name evidence="3" type="ORF">PVK06_023433</name>
</gene>
<dbReference type="InterPro" id="IPR009367">
    <property type="entry name" value="Elm1-like"/>
</dbReference>